<dbReference type="SUPFAM" id="SSF69572">
    <property type="entry name" value="Activating enzymes of the ubiquitin-like proteins"/>
    <property type="match status" value="1"/>
</dbReference>
<comment type="similarity">
    <text evidence="1">Belongs to the HesA/MoeB/ThiF family.</text>
</comment>
<dbReference type="InterPro" id="IPR000594">
    <property type="entry name" value="ThiF_NAD_FAD-bd"/>
</dbReference>
<dbReference type="RefSeq" id="WP_310799202.1">
    <property type="nucleotide sequence ID" value="NZ_CP123872.1"/>
</dbReference>
<sequence length="260" mass="27632">MTQDTDLLDLTDDQLDRYSRHLVLRELGGAGQLKLLKAKVLVIGAGGLGSPLLHYLAAAGIGTLGIIDHDSVDLSNLQRQTIHKTENIGTSKTESARQAIHSLNPDVCVQTYPYKITANNAKALIGEYDIVADGCDNFETRLLVSDMCVALKKPLVSAALGPFDGQLAVFKPHAGEALPCYRCFVPSAPPRSEARSCSDVGIIGALAGVMGSMQALEVIREISDFGPSTAGQITFFDAMTLKSRMVKLPKDPACSACGDS</sequence>
<evidence type="ECO:0000256" key="10">
    <source>
        <dbReference type="ARBA" id="ARBA00075110"/>
    </source>
</evidence>
<dbReference type="FunFam" id="3.40.50.720:FF:000033">
    <property type="entry name" value="Adenylyltransferase and sulfurtransferase MOCS3"/>
    <property type="match status" value="1"/>
</dbReference>
<evidence type="ECO:0000256" key="5">
    <source>
        <dbReference type="ARBA" id="ARBA00052218"/>
    </source>
</evidence>
<evidence type="ECO:0000313" key="15">
    <source>
        <dbReference type="Proteomes" id="UP001268683"/>
    </source>
</evidence>
<gene>
    <name evidence="14" type="ORF">QGN29_03060</name>
</gene>
<dbReference type="GO" id="GO:0005524">
    <property type="term" value="F:ATP binding"/>
    <property type="evidence" value="ECO:0007669"/>
    <property type="project" value="UniProtKB-KW"/>
</dbReference>
<accession>A0AA52EIX4</accession>
<dbReference type="KEGG" id="tmk:QGN29_03060"/>
<reference evidence="14" key="1">
    <citation type="submission" date="2023-04" db="EMBL/GenBank/DDBJ databases">
        <title>Complete genome sequence of Temperatibacter marinus.</title>
        <authorList>
            <person name="Rong J.-C."/>
            <person name="Yi M.-L."/>
            <person name="Zhao Q."/>
        </authorList>
    </citation>
    <scope>NUCLEOTIDE SEQUENCE</scope>
    <source>
        <strain evidence="14">NBRC 110045</strain>
    </source>
</reference>
<dbReference type="Proteomes" id="UP001268683">
    <property type="component" value="Chromosome"/>
</dbReference>
<evidence type="ECO:0000256" key="7">
    <source>
        <dbReference type="ARBA" id="ARBA00063809"/>
    </source>
</evidence>
<evidence type="ECO:0000256" key="4">
    <source>
        <dbReference type="ARBA" id="ARBA00022840"/>
    </source>
</evidence>
<protein>
    <recommendedName>
        <fullName evidence="9">Molybdopterin-synthase adenylyltransferase</fullName>
        <ecNumber evidence="8">2.7.7.80</ecNumber>
    </recommendedName>
    <alternativeName>
        <fullName evidence="12">MoaD protein adenylase</fullName>
    </alternativeName>
    <alternativeName>
        <fullName evidence="10">Molybdopterin-converting factor subunit 1 adenylase</fullName>
    </alternativeName>
    <alternativeName>
        <fullName evidence="11">Sulfur carrier protein MoaD adenylyltransferase</fullName>
    </alternativeName>
</protein>
<dbReference type="PANTHER" id="PTHR10953:SF102">
    <property type="entry name" value="ADENYLYLTRANSFERASE AND SULFURTRANSFERASE MOCS3"/>
    <property type="match status" value="1"/>
</dbReference>
<evidence type="ECO:0000256" key="11">
    <source>
        <dbReference type="ARBA" id="ARBA00075328"/>
    </source>
</evidence>
<comment type="subunit">
    <text evidence="7">Homodimer. Forms a stable heterotetrameric complex of 2 MoeB and 2 MoaD during adenylation of MoaD.</text>
</comment>
<dbReference type="NCBIfam" id="NF004281">
    <property type="entry name" value="PRK05690.1"/>
    <property type="match status" value="1"/>
</dbReference>
<evidence type="ECO:0000256" key="8">
    <source>
        <dbReference type="ARBA" id="ARBA00066884"/>
    </source>
</evidence>
<feature type="domain" description="THIF-type NAD/FAD binding fold" evidence="13">
    <location>
        <begin position="18"/>
        <end position="255"/>
    </location>
</feature>
<evidence type="ECO:0000256" key="1">
    <source>
        <dbReference type="ARBA" id="ARBA00009919"/>
    </source>
</evidence>
<evidence type="ECO:0000256" key="2">
    <source>
        <dbReference type="ARBA" id="ARBA00022679"/>
    </source>
</evidence>
<dbReference type="CDD" id="cd00757">
    <property type="entry name" value="ThiF_MoeB_HesA_family"/>
    <property type="match status" value="1"/>
</dbReference>
<evidence type="ECO:0000256" key="6">
    <source>
        <dbReference type="ARBA" id="ARBA00055169"/>
    </source>
</evidence>
<keyword evidence="3" id="KW-0547">Nucleotide-binding</keyword>
<evidence type="ECO:0000256" key="3">
    <source>
        <dbReference type="ARBA" id="ARBA00022741"/>
    </source>
</evidence>
<comment type="catalytic activity">
    <reaction evidence="5">
        <text>[molybdopterin-synthase sulfur-carrier protein]-C-terminal Gly-Gly + ATP + H(+) = [molybdopterin-synthase sulfur-carrier protein]-C-terminal Gly-Gly-AMP + diphosphate</text>
        <dbReference type="Rhea" id="RHEA:43616"/>
        <dbReference type="Rhea" id="RHEA-COMP:12159"/>
        <dbReference type="Rhea" id="RHEA-COMP:12202"/>
        <dbReference type="ChEBI" id="CHEBI:15378"/>
        <dbReference type="ChEBI" id="CHEBI:30616"/>
        <dbReference type="ChEBI" id="CHEBI:33019"/>
        <dbReference type="ChEBI" id="CHEBI:90618"/>
        <dbReference type="ChEBI" id="CHEBI:90778"/>
        <dbReference type="EC" id="2.7.7.80"/>
    </reaction>
</comment>
<dbReference type="InterPro" id="IPR045886">
    <property type="entry name" value="ThiF/MoeB/HesA"/>
</dbReference>
<evidence type="ECO:0000313" key="14">
    <source>
        <dbReference type="EMBL" id="WND03349.1"/>
    </source>
</evidence>
<evidence type="ECO:0000259" key="13">
    <source>
        <dbReference type="Pfam" id="PF00899"/>
    </source>
</evidence>
<keyword evidence="15" id="KW-1185">Reference proteome</keyword>
<dbReference type="GO" id="GO:0005829">
    <property type="term" value="C:cytosol"/>
    <property type="evidence" value="ECO:0007669"/>
    <property type="project" value="TreeGrafter"/>
</dbReference>
<dbReference type="EC" id="2.7.7.80" evidence="8"/>
<evidence type="ECO:0000256" key="9">
    <source>
        <dbReference type="ARBA" id="ARBA00073635"/>
    </source>
</evidence>
<name>A0AA52EIX4_9PROT</name>
<evidence type="ECO:0000256" key="12">
    <source>
        <dbReference type="ARBA" id="ARBA00078531"/>
    </source>
</evidence>
<proteinExistence type="inferred from homology"/>
<dbReference type="PANTHER" id="PTHR10953">
    <property type="entry name" value="UBIQUITIN-ACTIVATING ENZYME E1"/>
    <property type="match status" value="1"/>
</dbReference>
<dbReference type="GO" id="GO:0008146">
    <property type="term" value="F:sulfotransferase activity"/>
    <property type="evidence" value="ECO:0007669"/>
    <property type="project" value="TreeGrafter"/>
</dbReference>
<dbReference type="Pfam" id="PF00899">
    <property type="entry name" value="ThiF"/>
    <property type="match status" value="1"/>
</dbReference>
<dbReference type="AlphaFoldDB" id="A0AA52EIX4"/>
<dbReference type="GO" id="GO:0061605">
    <property type="term" value="F:molybdopterin-synthase adenylyltransferase activity"/>
    <property type="evidence" value="ECO:0007669"/>
    <property type="project" value="UniProtKB-EC"/>
</dbReference>
<dbReference type="GO" id="GO:0008641">
    <property type="term" value="F:ubiquitin-like modifier activating enzyme activity"/>
    <property type="evidence" value="ECO:0007669"/>
    <property type="project" value="InterPro"/>
</dbReference>
<keyword evidence="4" id="KW-0067">ATP-binding</keyword>
<dbReference type="InterPro" id="IPR035985">
    <property type="entry name" value="Ubiquitin-activating_enz"/>
</dbReference>
<dbReference type="GO" id="GO:0004792">
    <property type="term" value="F:thiosulfate-cyanide sulfurtransferase activity"/>
    <property type="evidence" value="ECO:0007669"/>
    <property type="project" value="TreeGrafter"/>
</dbReference>
<keyword evidence="2" id="KW-0808">Transferase</keyword>
<dbReference type="Gene3D" id="3.40.50.720">
    <property type="entry name" value="NAD(P)-binding Rossmann-like Domain"/>
    <property type="match status" value="1"/>
</dbReference>
<dbReference type="EMBL" id="CP123872">
    <property type="protein sequence ID" value="WND03349.1"/>
    <property type="molecule type" value="Genomic_DNA"/>
</dbReference>
<organism evidence="14 15">
    <name type="scientific">Temperatibacter marinus</name>
    <dbReference type="NCBI Taxonomy" id="1456591"/>
    <lineage>
        <taxon>Bacteria</taxon>
        <taxon>Pseudomonadati</taxon>
        <taxon>Pseudomonadota</taxon>
        <taxon>Alphaproteobacteria</taxon>
        <taxon>Kordiimonadales</taxon>
        <taxon>Temperatibacteraceae</taxon>
        <taxon>Temperatibacter</taxon>
    </lineage>
</organism>
<comment type="function">
    <text evidence="6">Catalyzes the adenylation by ATP of the carboxyl group of the C-terminal glycine of sulfur carrier protein MoaD.</text>
</comment>